<comment type="function">
    <text evidence="6">SbcCD cleaves DNA hairpin structures. These structures can inhibit DNA replication and are intermediates in certain DNA recombination reactions. The complex acts as a 3'-&gt;5' double strand exonuclease that can open hairpins. It also has a 5' single-strand endonuclease activity.</text>
</comment>
<evidence type="ECO:0000256" key="4">
    <source>
        <dbReference type="ARBA" id="ARBA00022801"/>
    </source>
</evidence>
<dbReference type="CDD" id="cd00840">
    <property type="entry name" value="MPP_Mre11_N"/>
    <property type="match status" value="1"/>
</dbReference>
<dbReference type="PANTHER" id="PTHR30337">
    <property type="entry name" value="COMPONENT OF ATP-DEPENDENT DSDNA EXONUCLEASE"/>
    <property type="match status" value="1"/>
</dbReference>
<dbReference type="AlphaFoldDB" id="A0A7K0K3A5"/>
<dbReference type="GO" id="GO:0004519">
    <property type="term" value="F:endonuclease activity"/>
    <property type="evidence" value="ECO:0007669"/>
    <property type="project" value="UniProtKB-KW"/>
</dbReference>
<evidence type="ECO:0000313" key="8">
    <source>
        <dbReference type="EMBL" id="MST49898.1"/>
    </source>
</evidence>
<evidence type="ECO:0000259" key="7">
    <source>
        <dbReference type="Pfam" id="PF00149"/>
    </source>
</evidence>
<dbReference type="GO" id="GO:0008408">
    <property type="term" value="F:3'-5' exonuclease activity"/>
    <property type="evidence" value="ECO:0007669"/>
    <property type="project" value="InterPro"/>
</dbReference>
<sequence length="413" mass="46471">MKLLHTSDWHLGRSFYSRDLEEYQRAYLDHLLAVIEEEQVDALLVAGDVFDKINPSDISNDLYGGFMERAIELTDVILISGNHDGASRMRSYINLVRERLHLFTSATQVGQAVEIREKNMLKGLVYPIPYLSPYSDVVELSRWRDKEGTHLDEGVETVDADGNSLGEGLLPDTSEALFGAALRRIGRDLDQRGEVKVPIVAMAHDYFCKSDFADTLSAAGNLLPIRASVVDELEEYNQQGRLFDYLALGHLHSCGKVPAKTHIQYSGSPLPYRASEEKAKVSLLVEVEAGKPPSIREIPAPMPYHVKVIQDTVENLKSDKYQDYRDWWCEITILDSSSNDSRLQVQALFPHSLVRVGYSLDTVHLTMQNLSAASELSVTTDFLRPLLEHSEFKEEILKRIPALIDEVKGVNND</sequence>
<comment type="caution">
    <text evidence="8">The sequence shown here is derived from an EMBL/GenBank/DDBJ whole genome shotgun (WGS) entry which is preliminary data.</text>
</comment>
<keyword evidence="6" id="KW-0233">DNA recombination</keyword>
<evidence type="ECO:0000256" key="6">
    <source>
        <dbReference type="RuleBase" id="RU363069"/>
    </source>
</evidence>
<keyword evidence="5 6" id="KW-0269">Exonuclease</keyword>
<proteinExistence type="inferred from homology"/>
<keyword evidence="3 6" id="KW-0540">Nuclease</keyword>
<dbReference type="NCBIfam" id="TIGR00619">
    <property type="entry name" value="sbcd"/>
    <property type="match status" value="1"/>
</dbReference>
<dbReference type="Gene3D" id="3.60.21.10">
    <property type="match status" value="1"/>
</dbReference>
<evidence type="ECO:0000256" key="1">
    <source>
        <dbReference type="ARBA" id="ARBA00010555"/>
    </source>
</evidence>
<reference evidence="8 9" key="1">
    <citation type="submission" date="2019-08" db="EMBL/GenBank/DDBJ databases">
        <title>In-depth cultivation of the pig gut microbiome towards novel bacterial diversity and tailored functional studies.</title>
        <authorList>
            <person name="Wylensek D."/>
            <person name="Hitch T.C.A."/>
            <person name="Clavel T."/>
        </authorList>
    </citation>
    <scope>NUCLEOTIDE SEQUENCE [LARGE SCALE GENOMIC DNA]</scope>
    <source>
        <strain evidence="8 9">RF-GAM-744-WT-7</strain>
    </source>
</reference>
<protein>
    <recommendedName>
        <fullName evidence="2 6">Nuclease SbcCD subunit D</fullName>
    </recommendedName>
</protein>
<dbReference type="Pfam" id="PF00149">
    <property type="entry name" value="Metallophos"/>
    <property type="match status" value="1"/>
</dbReference>
<evidence type="ECO:0000256" key="3">
    <source>
        <dbReference type="ARBA" id="ARBA00022722"/>
    </source>
</evidence>
<dbReference type="InterPro" id="IPR004593">
    <property type="entry name" value="SbcD"/>
</dbReference>
<dbReference type="EMBL" id="VUMY01000010">
    <property type="protein sequence ID" value="MST49898.1"/>
    <property type="molecule type" value="Genomic_DNA"/>
</dbReference>
<keyword evidence="6" id="KW-0235">DNA replication</keyword>
<comment type="subunit">
    <text evidence="6">Heterodimer of SbcC and SbcD.</text>
</comment>
<name>A0A7K0K3A5_9ACTO</name>
<keyword evidence="4 6" id="KW-0378">Hydrolase</keyword>
<keyword evidence="9" id="KW-1185">Reference proteome</keyword>
<keyword evidence="6" id="KW-0255">Endonuclease</keyword>
<dbReference type="PANTHER" id="PTHR30337:SF0">
    <property type="entry name" value="NUCLEASE SBCCD SUBUNIT D"/>
    <property type="match status" value="1"/>
</dbReference>
<dbReference type="RefSeq" id="WP_154544998.1">
    <property type="nucleotide sequence ID" value="NZ_VUMY01000010.1"/>
</dbReference>
<dbReference type="InterPro" id="IPR004843">
    <property type="entry name" value="Calcineurin-like_PHP"/>
</dbReference>
<dbReference type="InterPro" id="IPR050535">
    <property type="entry name" value="DNA_Repair-Maintenance_Comp"/>
</dbReference>
<evidence type="ECO:0000313" key="9">
    <source>
        <dbReference type="Proteomes" id="UP000442535"/>
    </source>
</evidence>
<dbReference type="SUPFAM" id="SSF56300">
    <property type="entry name" value="Metallo-dependent phosphatases"/>
    <property type="match status" value="1"/>
</dbReference>
<dbReference type="GO" id="GO:0006260">
    <property type="term" value="P:DNA replication"/>
    <property type="evidence" value="ECO:0007669"/>
    <property type="project" value="UniProtKB-KW"/>
</dbReference>
<evidence type="ECO:0000256" key="2">
    <source>
        <dbReference type="ARBA" id="ARBA00013365"/>
    </source>
</evidence>
<accession>A0A7K0K3A5</accession>
<dbReference type="Proteomes" id="UP000442535">
    <property type="component" value="Unassembled WGS sequence"/>
</dbReference>
<comment type="similarity">
    <text evidence="1 6">Belongs to the SbcD family.</text>
</comment>
<gene>
    <name evidence="6 8" type="primary">sbcD</name>
    <name evidence="8" type="ORF">FYJ63_06565</name>
</gene>
<organism evidence="8 9">
    <name type="scientific">Mobiluncus porci</name>
    <dbReference type="NCBI Taxonomy" id="2652278"/>
    <lineage>
        <taxon>Bacteria</taxon>
        <taxon>Bacillati</taxon>
        <taxon>Actinomycetota</taxon>
        <taxon>Actinomycetes</taxon>
        <taxon>Actinomycetales</taxon>
        <taxon>Actinomycetaceae</taxon>
        <taxon>Mobiluncus</taxon>
    </lineage>
</organism>
<feature type="domain" description="Calcineurin-like phosphoesterase" evidence="7">
    <location>
        <begin position="1"/>
        <end position="96"/>
    </location>
</feature>
<dbReference type="InterPro" id="IPR041796">
    <property type="entry name" value="Mre11_N"/>
</dbReference>
<dbReference type="InterPro" id="IPR029052">
    <property type="entry name" value="Metallo-depent_PP-like"/>
</dbReference>
<evidence type="ECO:0000256" key="5">
    <source>
        <dbReference type="ARBA" id="ARBA00022839"/>
    </source>
</evidence>
<dbReference type="GO" id="GO:0006310">
    <property type="term" value="P:DNA recombination"/>
    <property type="evidence" value="ECO:0007669"/>
    <property type="project" value="UniProtKB-KW"/>
</dbReference>